<dbReference type="InterPro" id="IPR009057">
    <property type="entry name" value="Homeodomain-like_sf"/>
</dbReference>
<dbReference type="CDD" id="cd00086">
    <property type="entry name" value="homeodomain"/>
    <property type="match status" value="1"/>
</dbReference>
<dbReference type="AlphaFoldDB" id="A0AAV4GQN7"/>
<keyword evidence="1 2" id="KW-0539">Nucleus</keyword>
<dbReference type="PANTHER" id="PTHR46892:SF3">
    <property type="entry name" value="VISUAL SYSTEM HOMEOBOX 2"/>
    <property type="match status" value="1"/>
</dbReference>
<dbReference type="Gene3D" id="1.10.10.60">
    <property type="entry name" value="Homeodomain-like"/>
    <property type="match status" value="1"/>
</dbReference>
<evidence type="ECO:0000256" key="1">
    <source>
        <dbReference type="PROSITE-ProRule" id="PRU00108"/>
    </source>
</evidence>
<evidence type="ECO:0000313" key="5">
    <source>
        <dbReference type="EMBL" id="GFR88057.1"/>
    </source>
</evidence>
<dbReference type="GO" id="GO:0005634">
    <property type="term" value="C:nucleus"/>
    <property type="evidence" value="ECO:0007669"/>
    <property type="project" value="UniProtKB-SubCell"/>
</dbReference>
<dbReference type="PANTHER" id="PTHR46892">
    <property type="entry name" value="VISUAL SYSTEM HOMEOBOX 2"/>
    <property type="match status" value="1"/>
</dbReference>
<keyword evidence="6" id="KW-1185">Reference proteome</keyword>
<sequence length="117" mass="13617">MQFSTDGSSDKDEPESPGFDHLHMSKKKKKKRRHRTIFTSYQLDELEKAFKDAHYPDVQTREILAMKTSLPEDRIQSLWTLEEVWDISEEANAGSRQQMRKVVGKTNDTRQSVCVCV</sequence>
<proteinExistence type="predicted"/>
<evidence type="ECO:0000313" key="6">
    <source>
        <dbReference type="Proteomes" id="UP000762676"/>
    </source>
</evidence>
<organism evidence="5 6">
    <name type="scientific">Elysia marginata</name>
    <dbReference type="NCBI Taxonomy" id="1093978"/>
    <lineage>
        <taxon>Eukaryota</taxon>
        <taxon>Metazoa</taxon>
        <taxon>Spiralia</taxon>
        <taxon>Lophotrochozoa</taxon>
        <taxon>Mollusca</taxon>
        <taxon>Gastropoda</taxon>
        <taxon>Heterobranchia</taxon>
        <taxon>Euthyneura</taxon>
        <taxon>Panpulmonata</taxon>
        <taxon>Sacoglossa</taxon>
        <taxon>Placobranchoidea</taxon>
        <taxon>Plakobranchidae</taxon>
        <taxon>Elysia</taxon>
    </lineage>
</organism>
<feature type="compositionally biased region" description="Basic residues" evidence="3">
    <location>
        <begin position="24"/>
        <end position="33"/>
    </location>
</feature>
<dbReference type="SMART" id="SM00389">
    <property type="entry name" value="HOX"/>
    <property type="match status" value="1"/>
</dbReference>
<comment type="subcellular location">
    <subcellularLocation>
        <location evidence="1 2">Nucleus</location>
    </subcellularLocation>
</comment>
<keyword evidence="1 2" id="KW-0238">DNA-binding</keyword>
<dbReference type="GO" id="GO:0006357">
    <property type="term" value="P:regulation of transcription by RNA polymerase II"/>
    <property type="evidence" value="ECO:0007669"/>
    <property type="project" value="TreeGrafter"/>
</dbReference>
<name>A0AAV4GQN7_9GAST</name>
<reference evidence="5 6" key="1">
    <citation type="journal article" date="2021" name="Elife">
        <title>Chloroplast acquisition without the gene transfer in kleptoplastic sea slugs, Plakobranchus ocellatus.</title>
        <authorList>
            <person name="Maeda T."/>
            <person name="Takahashi S."/>
            <person name="Yoshida T."/>
            <person name="Shimamura S."/>
            <person name="Takaki Y."/>
            <person name="Nagai Y."/>
            <person name="Toyoda A."/>
            <person name="Suzuki Y."/>
            <person name="Arimoto A."/>
            <person name="Ishii H."/>
            <person name="Satoh N."/>
            <person name="Nishiyama T."/>
            <person name="Hasebe M."/>
            <person name="Maruyama T."/>
            <person name="Minagawa J."/>
            <person name="Obokata J."/>
            <person name="Shigenobu S."/>
        </authorList>
    </citation>
    <scope>NUCLEOTIDE SEQUENCE [LARGE SCALE GENOMIC DNA]</scope>
</reference>
<comment type="caution">
    <text evidence="5">The sequence shown here is derived from an EMBL/GenBank/DDBJ whole genome shotgun (WGS) entry which is preliminary data.</text>
</comment>
<dbReference type="PROSITE" id="PS50071">
    <property type="entry name" value="HOMEOBOX_2"/>
    <property type="match status" value="1"/>
</dbReference>
<dbReference type="InterPro" id="IPR001356">
    <property type="entry name" value="HD"/>
</dbReference>
<dbReference type="Proteomes" id="UP000762676">
    <property type="component" value="Unassembled WGS sequence"/>
</dbReference>
<protein>
    <submittedName>
        <fullName evidence="5">Visual system homeobox 1</fullName>
    </submittedName>
</protein>
<evidence type="ECO:0000256" key="3">
    <source>
        <dbReference type="SAM" id="MobiDB-lite"/>
    </source>
</evidence>
<dbReference type="SUPFAM" id="SSF46689">
    <property type="entry name" value="Homeodomain-like"/>
    <property type="match status" value="1"/>
</dbReference>
<gene>
    <name evidence="5" type="ORF">ElyMa_004241200</name>
</gene>
<dbReference type="EMBL" id="BMAT01008557">
    <property type="protein sequence ID" value="GFR88057.1"/>
    <property type="molecule type" value="Genomic_DNA"/>
</dbReference>
<dbReference type="GO" id="GO:1990837">
    <property type="term" value="F:sequence-specific double-stranded DNA binding"/>
    <property type="evidence" value="ECO:0007669"/>
    <property type="project" value="TreeGrafter"/>
</dbReference>
<evidence type="ECO:0000259" key="4">
    <source>
        <dbReference type="PROSITE" id="PS50071"/>
    </source>
</evidence>
<feature type="region of interest" description="Disordered" evidence="3">
    <location>
        <begin position="1"/>
        <end position="33"/>
    </location>
</feature>
<feature type="DNA-binding region" description="Homeobox" evidence="1">
    <location>
        <begin position="31"/>
        <end position="77"/>
    </location>
</feature>
<dbReference type="Pfam" id="PF00046">
    <property type="entry name" value="Homeodomain"/>
    <property type="match status" value="1"/>
</dbReference>
<evidence type="ECO:0000256" key="2">
    <source>
        <dbReference type="RuleBase" id="RU000682"/>
    </source>
</evidence>
<dbReference type="InterPro" id="IPR052294">
    <property type="entry name" value="VSX_homeobox_regulators"/>
</dbReference>
<keyword evidence="1 2" id="KW-0371">Homeobox</keyword>
<accession>A0AAV4GQN7</accession>
<feature type="domain" description="Homeobox" evidence="4">
    <location>
        <begin position="29"/>
        <end position="76"/>
    </location>
</feature>